<dbReference type="RefSeq" id="WP_110392091.1">
    <property type="nucleotide sequence ID" value="NZ_QJKI01000032.1"/>
</dbReference>
<dbReference type="Proteomes" id="UP000247555">
    <property type="component" value="Unassembled WGS sequence"/>
</dbReference>
<keyword evidence="3" id="KW-1185">Reference proteome</keyword>
<dbReference type="OrthoDB" id="9806395at2"/>
<dbReference type="InterPro" id="IPR036465">
    <property type="entry name" value="vWFA_dom_sf"/>
</dbReference>
<dbReference type="CDD" id="cd01464">
    <property type="entry name" value="vWA_subfamily"/>
    <property type="match status" value="1"/>
</dbReference>
<evidence type="ECO:0000313" key="2">
    <source>
        <dbReference type="EMBL" id="PXX74494.1"/>
    </source>
</evidence>
<dbReference type="SUPFAM" id="SSF53300">
    <property type="entry name" value="vWA-like"/>
    <property type="match status" value="1"/>
</dbReference>
<name>A0A318KGN8_9NEIS</name>
<protein>
    <submittedName>
        <fullName evidence="2">Uncharacterized protein YegL</fullName>
    </submittedName>
</protein>
<dbReference type="AlphaFoldDB" id="A0A318KGN8"/>
<organism evidence="2 3">
    <name type="scientific">Rivihabitans pingtungensis</name>
    <dbReference type="NCBI Taxonomy" id="1054498"/>
    <lineage>
        <taxon>Bacteria</taxon>
        <taxon>Pseudomonadati</taxon>
        <taxon>Pseudomonadota</taxon>
        <taxon>Betaproteobacteria</taxon>
        <taxon>Neisseriales</taxon>
        <taxon>Aquaspirillaceae</taxon>
        <taxon>Rivihabitans</taxon>
    </lineage>
</organism>
<dbReference type="EMBL" id="QJKI01000032">
    <property type="protein sequence ID" value="PXX74494.1"/>
    <property type="molecule type" value="Genomic_DNA"/>
</dbReference>
<proteinExistence type="predicted"/>
<dbReference type="InterPro" id="IPR011392">
    <property type="entry name" value="Tellurite-R_TerY"/>
</dbReference>
<dbReference type="SMART" id="SM00327">
    <property type="entry name" value="VWA"/>
    <property type="match status" value="1"/>
</dbReference>
<dbReference type="InterPro" id="IPR002035">
    <property type="entry name" value="VWF_A"/>
</dbReference>
<sequence>MRRLPVYLLLDTSGSMMGEPIESVKAGVHMLVSSLRSDPYALETAWLSIITFDSQVTQTVPLTELAQFQEPALNASGVTSMGAALALLAGAIEREVQKSTPEQKGDWKPVVFLLSDGMPTDDIDRGIAAMKSVKTGAFVACAAGAGCDTSVLKRITESVVHLDTADSTSIKSFFKWVSSSISVSSQKIERGAKEVSGLADLPPPPAEINVVL</sequence>
<dbReference type="Pfam" id="PF00092">
    <property type="entry name" value="VWA"/>
    <property type="match status" value="1"/>
</dbReference>
<reference evidence="2 3" key="1">
    <citation type="submission" date="2018-05" db="EMBL/GenBank/DDBJ databases">
        <title>Genomic Encyclopedia of Type Strains, Phase IV (KMG-IV): sequencing the most valuable type-strain genomes for metagenomic binning, comparative biology and taxonomic classification.</title>
        <authorList>
            <person name="Goeker M."/>
        </authorList>
    </citation>
    <scope>NUCLEOTIDE SEQUENCE [LARGE SCALE GENOMIC DNA]</scope>
    <source>
        <strain evidence="2 3">DSM 29661</strain>
    </source>
</reference>
<evidence type="ECO:0000259" key="1">
    <source>
        <dbReference type="PROSITE" id="PS50234"/>
    </source>
</evidence>
<comment type="caution">
    <text evidence="2">The sequence shown here is derived from an EMBL/GenBank/DDBJ whole genome shotgun (WGS) entry which is preliminary data.</text>
</comment>
<dbReference type="Gene3D" id="3.40.50.410">
    <property type="entry name" value="von Willebrand factor, type A domain"/>
    <property type="match status" value="1"/>
</dbReference>
<dbReference type="PROSITE" id="PS50234">
    <property type="entry name" value="VWFA"/>
    <property type="match status" value="1"/>
</dbReference>
<dbReference type="PIRSF" id="PIRSF020634">
    <property type="entry name" value="TerY_vWA"/>
    <property type="match status" value="1"/>
</dbReference>
<feature type="domain" description="VWFA" evidence="1">
    <location>
        <begin position="5"/>
        <end position="177"/>
    </location>
</feature>
<accession>A0A318KGN8</accession>
<evidence type="ECO:0000313" key="3">
    <source>
        <dbReference type="Proteomes" id="UP000247555"/>
    </source>
</evidence>
<gene>
    <name evidence="2" type="ORF">DFR34_13236</name>
</gene>